<keyword evidence="5" id="KW-0283">Flagellar rotation</keyword>
<dbReference type="Pfam" id="PF01052">
    <property type="entry name" value="FliMN_C"/>
    <property type="match status" value="1"/>
</dbReference>
<protein>
    <submittedName>
        <fullName evidence="8">Flagellar motor switch protein FliN/FliY</fullName>
    </submittedName>
</protein>
<dbReference type="InterPro" id="IPR051469">
    <property type="entry name" value="FliN/MopA/SpaO"/>
</dbReference>
<dbReference type="EMBL" id="JACHNU010000001">
    <property type="protein sequence ID" value="MBB4660988.1"/>
    <property type="molecule type" value="Genomic_DNA"/>
</dbReference>
<keyword evidence="8" id="KW-0282">Flagellum</keyword>
<keyword evidence="8" id="KW-0969">Cilium</keyword>
<dbReference type="SUPFAM" id="SSF101801">
    <property type="entry name" value="Surface presentation of antigens (SPOA)"/>
    <property type="match status" value="1"/>
</dbReference>
<evidence type="ECO:0000313" key="9">
    <source>
        <dbReference type="Proteomes" id="UP000585272"/>
    </source>
</evidence>
<dbReference type="PRINTS" id="PR00956">
    <property type="entry name" value="FLGMOTORFLIN"/>
</dbReference>
<evidence type="ECO:0000256" key="6">
    <source>
        <dbReference type="ARBA" id="ARBA00023136"/>
    </source>
</evidence>
<dbReference type="GO" id="GO:0006935">
    <property type="term" value="P:chemotaxis"/>
    <property type="evidence" value="ECO:0007669"/>
    <property type="project" value="UniProtKB-KW"/>
</dbReference>
<keyword evidence="8" id="KW-0966">Cell projection</keyword>
<dbReference type="InterPro" id="IPR001543">
    <property type="entry name" value="FliN-like_C"/>
</dbReference>
<dbReference type="SUPFAM" id="SSF103039">
    <property type="entry name" value="CheC-like"/>
    <property type="match status" value="1"/>
</dbReference>
<dbReference type="InterPro" id="IPR001172">
    <property type="entry name" value="FliN_T3SS_HrcQb"/>
</dbReference>
<dbReference type="InterPro" id="IPR028976">
    <property type="entry name" value="CheC-like_sf"/>
</dbReference>
<dbReference type="PANTHER" id="PTHR43484:SF1">
    <property type="entry name" value="FLAGELLAR MOTOR SWITCH PROTEIN FLIN"/>
    <property type="match status" value="1"/>
</dbReference>
<comment type="similarity">
    <text evidence="2">Belongs to the FliN/MopA/SpaO family.</text>
</comment>
<evidence type="ECO:0000313" key="8">
    <source>
        <dbReference type="EMBL" id="MBB4660988.1"/>
    </source>
</evidence>
<evidence type="ECO:0000256" key="4">
    <source>
        <dbReference type="ARBA" id="ARBA00022500"/>
    </source>
</evidence>
<dbReference type="GO" id="GO:0009425">
    <property type="term" value="C:bacterial-type flagellum basal body"/>
    <property type="evidence" value="ECO:0007669"/>
    <property type="project" value="InterPro"/>
</dbReference>
<evidence type="ECO:0000256" key="3">
    <source>
        <dbReference type="ARBA" id="ARBA00022475"/>
    </source>
</evidence>
<keyword evidence="3" id="KW-1003">Cell membrane</keyword>
<dbReference type="GO" id="GO:0071973">
    <property type="term" value="P:bacterial-type flagellum-dependent cell motility"/>
    <property type="evidence" value="ECO:0007669"/>
    <property type="project" value="InterPro"/>
</dbReference>
<dbReference type="GO" id="GO:0005886">
    <property type="term" value="C:plasma membrane"/>
    <property type="evidence" value="ECO:0007669"/>
    <property type="project" value="UniProtKB-SubCell"/>
</dbReference>
<reference evidence="8 9" key="1">
    <citation type="submission" date="2020-08" db="EMBL/GenBank/DDBJ databases">
        <title>Genomic Encyclopedia of Archaeal and Bacterial Type Strains, Phase II (KMG-II): from individual species to whole genera.</title>
        <authorList>
            <person name="Goeker M."/>
        </authorList>
    </citation>
    <scope>NUCLEOTIDE SEQUENCE [LARGE SCALE GENOMIC DNA]</scope>
    <source>
        <strain evidence="8 9">DSM 23288</strain>
    </source>
</reference>
<organism evidence="8 9">
    <name type="scientific">Conexibacter arvalis</name>
    <dbReference type="NCBI Taxonomy" id="912552"/>
    <lineage>
        <taxon>Bacteria</taxon>
        <taxon>Bacillati</taxon>
        <taxon>Actinomycetota</taxon>
        <taxon>Thermoleophilia</taxon>
        <taxon>Solirubrobacterales</taxon>
        <taxon>Conexibacteraceae</taxon>
        <taxon>Conexibacter</taxon>
    </lineage>
</organism>
<name>A0A840IA89_9ACTN</name>
<dbReference type="GO" id="GO:0003774">
    <property type="term" value="F:cytoskeletal motor activity"/>
    <property type="evidence" value="ECO:0007669"/>
    <property type="project" value="InterPro"/>
</dbReference>
<dbReference type="Gene3D" id="2.30.330.10">
    <property type="entry name" value="SpoA-like"/>
    <property type="match status" value="1"/>
</dbReference>
<keyword evidence="6" id="KW-0472">Membrane</keyword>
<accession>A0A840IA89</accession>
<dbReference type="RefSeq" id="WP_183338764.1">
    <property type="nucleotide sequence ID" value="NZ_JACHNU010000001.1"/>
</dbReference>
<keyword evidence="9" id="KW-1185">Reference proteome</keyword>
<dbReference type="InterPro" id="IPR036429">
    <property type="entry name" value="SpoA-like_sf"/>
</dbReference>
<dbReference type="AlphaFoldDB" id="A0A840IA89"/>
<evidence type="ECO:0000256" key="2">
    <source>
        <dbReference type="ARBA" id="ARBA00009226"/>
    </source>
</evidence>
<dbReference type="PANTHER" id="PTHR43484">
    <property type="match status" value="1"/>
</dbReference>
<comment type="caution">
    <text evidence="8">The sequence shown here is derived from an EMBL/GenBank/DDBJ whole genome shotgun (WGS) entry which is preliminary data.</text>
</comment>
<proteinExistence type="inferred from homology"/>
<gene>
    <name evidence="8" type="ORF">BDZ31_000561</name>
</gene>
<evidence type="ECO:0000256" key="1">
    <source>
        <dbReference type="ARBA" id="ARBA00004413"/>
    </source>
</evidence>
<feature type="domain" description="Flagellar motor switch protein FliN-like C-terminal" evidence="7">
    <location>
        <begin position="214"/>
        <end position="284"/>
    </location>
</feature>
<evidence type="ECO:0000256" key="5">
    <source>
        <dbReference type="ARBA" id="ARBA00022779"/>
    </source>
</evidence>
<keyword evidence="4" id="KW-0145">Chemotaxis</keyword>
<evidence type="ECO:0000259" key="7">
    <source>
        <dbReference type="Pfam" id="PF01052"/>
    </source>
</evidence>
<dbReference type="Proteomes" id="UP000585272">
    <property type="component" value="Unassembled WGS sequence"/>
</dbReference>
<dbReference type="Gene3D" id="3.40.1550.10">
    <property type="entry name" value="CheC-like"/>
    <property type="match status" value="1"/>
</dbReference>
<sequence length="304" mass="31955">MSTRDALMRLGASTAEAIAKVLESLAPEQVERGDVSVLNPDTNPFATLETPAIAVSVAYVDGVTGGNVFVMTATGARRMAAAMMGQPAPEDDGTELTVLELSAVAEAANQMMAAAAAATGVVLGQEVEIAPPETRIFASASEANEAYELAPHGTRATFRVCDEPCRLVQLVPNAFVVRMTRALDEMGIEHVSGNGAGGDHHDGEVPEQVALDDALRDIRVKVWAELGRARVPLGAAPEMPAGHVLELDRKAEEPVDLYVNGLRFASGTLVLCDDGEWALRLAEVAGREGSETQTKTPEQEGAVS</sequence>
<comment type="subcellular location">
    <subcellularLocation>
        <location evidence="1">Cell membrane</location>
        <topology evidence="1">Peripheral membrane protein</topology>
        <orientation evidence="1">Cytoplasmic side</orientation>
    </subcellularLocation>
</comment>